<dbReference type="OrthoDB" id="9877988at2"/>
<dbReference type="AlphaFoldDB" id="A0A1X1ZF20"/>
<organism evidence="2 3">
    <name type="scientific">Mycobacterium nebraskense</name>
    <dbReference type="NCBI Taxonomy" id="244292"/>
    <lineage>
        <taxon>Bacteria</taxon>
        <taxon>Bacillati</taxon>
        <taxon>Actinomycetota</taxon>
        <taxon>Actinomycetes</taxon>
        <taxon>Mycobacteriales</taxon>
        <taxon>Mycobacteriaceae</taxon>
        <taxon>Mycobacterium</taxon>
    </lineage>
</organism>
<dbReference type="EMBL" id="LQPH01000125">
    <property type="protein sequence ID" value="ORW21906.1"/>
    <property type="molecule type" value="Genomic_DNA"/>
</dbReference>
<protein>
    <submittedName>
        <fullName evidence="2">Uncharacterized protein</fullName>
    </submittedName>
</protein>
<dbReference type="RefSeq" id="WP_007172410.1">
    <property type="nucleotide sequence ID" value="NZ_JACKSS010000170.1"/>
</dbReference>
<evidence type="ECO:0000313" key="3">
    <source>
        <dbReference type="Proteomes" id="UP000193781"/>
    </source>
</evidence>
<feature type="transmembrane region" description="Helical" evidence="1">
    <location>
        <begin position="34"/>
        <end position="54"/>
    </location>
</feature>
<keyword evidence="1" id="KW-1133">Transmembrane helix</keyword>
<gene>
    <name evidence="2" type="ORF">AWC17_06035</name>
</gene>
<reference evidence="2 3" key="1">
    <citation type="submission" date="2016-01" db="EMBL/GenBank/DDBJ databases">
        <title>The new phylogeny of the genus Mycobacterium.</title>
        <authorList>
            <person name="Tarcisio F."/>
            <person name="Conor M."/>
            <person name="Antonella G."/>
            <person name="Elisabetta G."/>
            <person name="Giulia F.S."/>
            <person name="Sara T."/>
            <person name="Anna F."/>
            <person name="Clotilde B."/>
            <person name="Roberto B."/>
            <person name="Veronica D.S."/>
            <person name="Fabio R."/>
            <person name="Monica P."/>
            <person name="Olivier J."/>
            <person name="Enrico T."/>
            <person name="Nicola S."/>
        </authorList>
    </citation>
    <scope>NUCLEOTIDE SEQUENCE [LARGE SCALE GENOMIC DNA]</scope>
    <source>
        <strain evidence="2 3">DSM 44803</strain>
    </source>
</reference>
<feature type="transmembrane region" description="Helical" evidence="1">
    <location>
        <begin position="6"/>
        <end position="27"/>
    </location>
</feature>
<dbReference type="GeneID" id="29696740"/>
<keyword evidence="1" id="KW-0812">Transmembrane</keyword>
<evidence type="ECO:0000256" key="1">
    <source>
        <dbReference type="SAM" id="Phobius"/>
    </source>
</evidence>
<name>A0A1X1ZF20_9MYCO</name>
<keyword evidence="1" id="KW-0472">Membrane</keyword>
<sequence length="70" mass="7753">MVKAERMQILVLILINVTGIMAPLLILRIMRAPVSALIATAVMDAMVWAAMFIFDPVGKYLMPLLSQLHS</sequence>
<dbReference type="Proteomes" id="UP000193781">
    <property type="component" value="Unassembled WGS sequence"/>
</dbReference>
<proteinExistence type="predicted"/>
<accession>A0A1X1ZF20</accession>
<evidence type="ECO:0000313" key="2">
    <source>
        <dbReference type="EMBL" id="ORW21906.1"/>
    </source>
</evidence>
<comment type="caution">
    <text evidence="2">The sequence shown here is derived from an EMBL/GenBank/DDBJ whole genome shotgun (WGS) entry which is preliminary data.</text>
</comment>
<keyword evidence="3" id="KW-1185">Reference proteome</keyword>